<feature type="signal peptide" evidence="2">
    <location>
        <begin position="1"/>
        <end position="17"/>
    </location>
</feature>
<dbReference type="RefSeq" id="XP_013901078.1">
    <property type="nucleotide sequence ID" value="XM_014045624.1"/>
</dbReference>
<dbReference type="PANTHER" id="PTHR13271">
    <property type="entry name" value="UNCHARACTERIZED PUTATIVE METHYLTRANSFERASE"/>
    <property type="match status" value="1"/>
</dbReference>
<accession>A0A0D2L4N0</accession>
<feature type="chain" id="PRO_5002246648" description="SET domain-containing protein" evidence="2">
    <location>
        <begin position="18"/>
        <end position="423"/>
    </location>
</feature>
<evidence type="ECO:0000256" key="2">
    <source>
        <dbReference type="SAM" id="SignalP"/>
    </source>
</evidence>
<dbReference type="GO" id="GO:0016279">
    <property type="term" value="F:protein-lysine N-methyltransferase activity"/>
    <property type="evidence" value="ECO:0007669"/>
    <property type="project" value="TreeGrafter"/>
</dbReference>
<sequence length="423" mass="44914">MPTARPIIRVPLGLVLSHTLPSCSPAACAAPALQPLLWDASAGWELHLAGLLLWACTPDTPKPGMGAAAAAAAAVTPLPQERRFWQQYARVLPPLEQQTSLLLFEEGELGELQDEALANAARSWRRHVLDAYEGFFTRGTGTTSLSGSRDRWRPTLQDWLWAVASNESRAFGLQVDGQEVQAAVPFLDLANHRPRAAPAHTVTRHGGSSGDAGGGGGGAGSGGFFELLSDQSYAPGEEVFVDYGEKDNRKLMEQYGFVCEGNPYDRLDLTGMQLPSGCRMSRDAIAAAGASETLAASAVGAQQGRPGAASAAEAQGRRVQAAVASLTRHLGWRNLREFELVSGTTTAACVAAAEACLLRQLASFETSVNHDLATLGAIEERAAAATSAASGGKLRRSAAAVRYRLERKRLIQAGLDVLRRVHR</sequence>
<dbReference type="InterPro" id="IPR050600">
    <property type="entry name" value="SETD3_SETD6_MTase"/>
</dbReference>
<feature type="compositionally biased region" description="Gly residues" evidence="1">
    <location>
        <begin position="207"/>
        <end position="216"/>
    </location>
</feature>
<name>A0A0D2L4N0_9CHLO</name>
<dbReference type="AlphaFoldDB" id="A0A0D2L4N0"/>
<dbReference type="InterPro" id="IPR046341">
    <property type="entry name" value="SET_dom_sf"/>
</dbReference>
<dbReference type="KEGG" id="mng:MNEG_5897"/>
<dbReference type="Proteomes" id="UP000054498">
    <property type="component" value="Unassembled WGS sequence"/>
</dbReference>
<dbReference type="STRING" id="145388.A0A0D2L4N0"/>
<organism evidence="3 4">
    <name type="scientific">Monoraphidium neglectum</name>
    <dbReference type="NCBI Taxonomy" id="145388"/>
    <lineage>
        <taxon>Eukaryota</taxon>
        <taxon>Viridiplantae</taxon>
        <taxon>Chlorophyta</taxon>
        <taxon>core chlorophytes</taxon>
        <taxon>Chlorophyceae</taxon>
        <taxon>CS clade</taxon>
        <taxon>Sphaeropleales</taxon>
        <taxon>Selenastraceae</taxon>
        <taxon>Monoraphidium</taxon>
    </lineage>
</organism>
<proteinExistence type="predicted"/>
<evidence type="ECO:0000313" key="4">
    <source>
        <dbReference type="Proteomes" id="UP000054498"/>
    </source>
</evidence>
<dbReference type="PANTHER" id="PTHR13271:SF154">
    <property type="entry name" value="GRIP DOMAIN-CONTAINING PROTEIN"/>
    <property type="match status" value="1"/>
</dbReference>
<dbReference type="Gene3D" id="3.90.1410.10">
    <property type="entry name" value="set domain protein methyltransferase, domain 1"/>
    <property type="match status" value="1"/>
</dbReference>
<gene>
    <name evidence="3" type="ORF">MNEG_5897</name>
</gene>
<evidence type="ECO:0000313" key="3">
    <source>
        <dbReference type="EMBL" id="KIZ02059.1"/>
    </source>
</evidence>
<evidence type="ECO:0008006" key="5">
    <source>
        <dbReference type="Google" id="ProtNLM"/>
    </source>
</evidence>
<protein>
    <recommendedName>
        <fullName evidence="5">SET domain-containing protein</fullName>
    </recommendedName>
</protein>
<evidence type="ECO:0000256" key="1">
    <source>
        <dbReference type="SAM" id="MobiDB-lite"/>
    </source>
</evidence>
<dbReference type="OrthoDB" id="341421at2759"/>
<reference evidence="3 4" key="1">
    <citation type="journal article" date="2013" name="BMC Genomics">
        <title>Reconstruction of the lipid metabolism for the microalga Monoraphidium neglectum from its genome sequence reveals characteristics suitable for biofuel production.</title>
        <authorList>
            <person name="Bogen C."/>
            <person name="Al-Dilaimi A."/>
            <person name="Albersmeier A."/>
            <person name="Wichmann J."/>
            <person name="Grundmann M."/>
            <person name="Rupp O."/>
            <person name="Lauersen K.J."/>
            <person name="Blifernez-Klassen O."/>
            <person name="Kalinowski J."/>
            <person name="Goesmann A."/>
            <person name="Mussgnug J.H."/>
            <person name="Kruse O."/>
        </authorList>
    </citation>
    <scope>NUCLEOTIDE SEQUENCE [LARGE SCALE GENOMIC DNA]</scope>
    <source>
        <strain evidence="3 4">SAG 48.87</strain>
    </source>
</reference>
<dbReference type="SUPFAM" id="SSF82199">
    <property type="entry name" value="SET domain"/>
    <property type="match status" value="1"/>
</dbReference>
<keyword evidence="2" id="KW-0732">Signal</keyword>
<dbReference type="CDD" id="cd10527">
    <property type="entry name" value="SET_LSMT"/>
    <property type="match status" value="1"/>
</dbReference>
<dbReference type="GeneID" id="25738774"/>
<feature type="region of interest" description="Disordered" evidence="1">
    <location>
        <begin position="197"/>
        <end position="216"/>
    </location>
</feature>
<dbReference type="EMBL" id="KK101131">
    <property type="protein sequence ID" value="KIZ02059.1"/>
    <property type="molecule type" value="Genomic_DNA"/>
</dbReference>
<keyword evidence="4" id="KW-1185">Reference proteome</keyword>